<dbReference type="OrthoDB" id="5400400at2759"/>
<keyword evidence="1" id="KW-0732">Signal</keyword>
<evidence type="ECO:0000313" key="2">
    <source>
        <dbReference type="EMBL" id="KAF2090948.1"/>
    </source>
</evidence>
<proteinExistence type="predicted"/>
<dbReference type="Proteomes" id="UP000799776">
    <property type="component" value="Unassembled WGS sequence"/>
</dbReference>
<sequence>MKTLFLSLSILASLFLGVFAAPVVKFESRDAAEACSAYSIMNELYMEVQKYTGSINTTAAGINSDSTTAQNLTAAASFRSSVNGITSAIKDATIQTKSLRKRSLFVRQEDTVRDLAGLVENILLELGGALDRIADTLGLSSLLGALSPLISALSDLLLGLEEVVHGLLTVVEELLDGLLSGLRGALAGLM</sequence>
<feature type="chain" id="PRO_5040108968" evidence="1">
    <location>
        <begin position="21"/>
        <end position="190"/>
    </location>
</feature>
<evidence type="ECO:0000313" key="3">
    <source>
        <dbReference type="Proteomes" id="UP000799776"/>
    </source>
</evidence>
<gene>
    <name evidence="2" type="ORF">K490DRAFT_62279</name>
</gene>
<keyword evidence="3" id="KW-1185">Reference proteome</keyword>
<dbReference type="AlphaFoldDB" id="A0A9P4HZW2"/>
<organism evidence="2 3">
    <name type="scientific">Saccharata proteae CBS 121410</name>
    <dbReference type="NCBI Taxonomy" id="1314787"/>
    <lineage>
        <taxon>Eukaryota</taxon>
        <taxon>Fungi</taxon>
        <taxon>Dikarya</taxon>
        <taxon>Ascomycota</taxon>
        <taxon>Pezizomycotina</taxon>
        <taxon>Dothideomycetes</taxon>
        <taxon>Dothideomycetes incertae sedis</taxon>
        <taxon>Botryosphaeriales</taxon>
        <taxon>Saccharataceae</taxon>
        <taxon>Saccharata</taxon>
    </lineage>
</organism>
<name>A0A9P4HZW2_9PEZI</name>
<dbReference type="EMBL" id="ML978712">
    <property type="protein sequence ID" value="KAF2090948.1"/>
    <property type="molecule type" value="Genomic_DNA"/>
</dbReference>
<comment type="caution">
    <text evidence="2">The sequence shown here is derived from an EMBL/GenBank/DDBJ whole genome shotgun (WGS) entry which is preliminary data.</text>
</comment>
<reference evidence="2" key="1">
    <citation type="journal article" date="2020" name="Stud. Mycol.">
        <title>101 Dothideomycetes genomes: a test case for predicting lifestyles and emergence of pathogens.</title>
        <authorList>
            <person name="Haridas S."/>
            <person name="Albert R."/>
            <person name="Binder M."/>
            <person name="Bloem J."/>
            <person name="Labutti K."/>
            <person name="Salamov A."/>
            <person name="Andreopoulos B."/>
            <person name="Baker S."/>
            <person name="Barry K."/>
            <person name="Bills G."/>
            <person name="Bluhm B."/>
            <person name="Cannon C."/>
            <person name="Castanera R."/>
            <person name="Culley D."/>
            <person name="Daum C."/>
            <person name="Ezra D."/>
            <person name="Gonzalez J."/>
            <person name="Henrissat B."/>
            <person name="Kuo A."/>
            <person name="Liang C."/>
            <person name="Lipzen A."/>
            <person name="Lutzoni F."/>
            <person name="Magnuson J."/>
            <person name="Mondo S."/>
            <person name="Nolan M."/>
            <person name="Ohm R."/>
            <person name="Pangilinan J."/>
            <person name="Park H.-J."/>
            <person name="Ramirez L."/>
            <person name="Alfaro M."/>
            <person name="Sun H."/>
            <person name="Tritt A."/>
            <person name="Yoshinaga Y."/>
            <person name="Zwiers L.-H."/>
            <person name="Turgeon B."/>
            <person name="Goodwin S."/>
            <person name="Spatafora J."/>
            <person name="Crous P."/>
            <person name="Grigoriev I."/>
        </authorList>
    </citation>
    <scope>NUCLEOTIDE SEQUENCE</scope>
    <source>
        <strain evidence="2">CBS 121410</strain>
    </source>
</reference>
<feature type="signal peptide" evidence="1">
    <location>
        <begin position="1"/>
        <end position="20"/>
    </location>
</feature>
<evidence type="ECO:0000256" key="1">
    <source>
        <dbReference type="SAM" id="SignalP"/>
    </source>
</evidence>
<accession>A0A9P4HZW2</accession>
<protein>
    <submittedName>
        <fullName evidence="2">Uncharacterized protein</fullName>
    </submittedName>
</protein>